<gene>
    <name evidence="2" type="ORF">DNG_00310</name>
</gene>
<accession>A0AAE8MNR3</accession>
<dbReference type="AlphaFoldDB" id="A0AAE8MNR3"/>
<reference evidence="2" key="1">
    <citation type="submission" date="2018-03" db="EMBL/GenBank/DDBJ databases">
        <authorList>
            <person name="Guldener U."/>
        </authorList>
    </citation>
    <scope>NUCLEOTIDE SEQUENCE</scope>
</reference>
<keyword evidence="1" id="KW-0732">Signal</keyword>
<dbReference type="EMBL" id="ONZQ02000001">
    <property type="protein sequence ID" value="SPN96790.1"/>
    <property type="molecule type" value="Genomic_DNA"/>
</dbReference>
<name>A0AAE8MNR3_9PEZI</name>
<evidence type="ECO:0000313" key="3">
    <source>
        <dbReference type="Proteomes" id="UP001187682"/>
    </source>
</evidence>
<comment type="caution">
    <text evidence="2">The sequence shown here is derived from an EMBL/GenBank/DDBJ whole genome shotgun (WGS) entry which is preliminary data.</text>
</comment>
<organism evidence="2 3">
    <name type="scientific">Cephalotrichum gorgonifer</name>
    <dbReference type="NCBI Taxonomy" id="2041049"/>
    <lineage>
        <taxon>Eukaryota</taxon>
        <taxon>Fungi</taxon>
        <taxon>Dikarya</taxon>
        <taxon>Ascomycota</taxon>
        <taxon>Pezizomycotina</taxon>
        <taxon>Sordariomycetes</taxon>
        <taxon>Hypocreomycetidae</taxon>
        <taxon>Microascales</taxon>
        <taxon>Microascaceae</taxon>
        <taxon>Cephalotrichum</taxon>
    </lineage>
</organism>
<evidence type="ECO:0000256" key="1">
    <source>
        <dbReference type="SAM" id="SignalP"/>
    </source>
</evidence>
<sequence>MLSKVLIALPVALWAATATADADPGYPEPTNGCDTTISVCADYINECGMMYGGCFPDCKPWPTFEPPPCPSSSTWATVTTTATPEPTDPGDSLEEKCKAEGTVILCVDGIDDCGNGWGECYDVCATPSLEIPTTPCETTPAPTPTEPTEPGCADITLCVDYINECGMMYGG</sequence>
<feature type="signal peptide" evidence="1">
    <location>
        <begin position="1"/>
        <end position="22"/>
    </location>
</feature>
<keyword evidence="3" id="KW-1185">Reference proteome</keyword>
<feature type="chain" id="PRO_5042277616" evidence="1">
    <location>
        <begin position="23"/>
        <end position="171"/>
    </location>
</feature>
<proteinExistence type="predicted"/>
<protein>
    <submittedName>
        <fullName evidence="2">Uncharacterized protein</fullName>
    </submittedName>
</protein>
<evidence type="ECO:0000313" key="2">
    <source>
        <dbReference type="EMBL" id="SPN96790.1"/>
    </source>
</evidence>
<dbReference type="Proteomes" id="UP001187682">
    <property type="component" value="Unassembled WGS sequence"/>
</dbReference>